<evidence type="ECO:0000313" key="3">
    <source>
        <dbReference type="EMBL" id="MBW4565977.1"/>
    </source>
</evidence>
<dbReference type="InterPro" id="IPR028939">
    <property type="entry name" value="P5C_Rdtase_cat_N"/>
</dbReference>
<dbReference type="GO" id="GO:0016491">
    <property type="term" value="F:oxidoreductase activity"/>
    <property type="evidence" value="ECO:0007669"/>
    <property type="project" value="UniProtKB-KW"/>
</dbReference>
<accession>A0A951Q7B7</accession>
<dbReference type="InterPro" id="IPR036291">
    <property type="entry name" value="NAD(P)-bd_dom_sf"/>
</dbReference>
<keyword evidence="1" id="KW-0560">Oxidoreductase</keyword>
<evidence type="ECO:0000259" key="2">
    <source>
        <dbReference type="Pfam" id="PF03807"/>
    </source>
</evidence>
<reference evidence="3" key="2">
    <citation type="journal article" date="2022" name="Microbiol. Resour. Announc.">
        <title>Metagenome Sequencing to Explore Phylogenomics of Terrestrial Cyanobacteria.</title>
        <authorList>
            <person name="Ward R.D."/>
            <person name="Stajich J.E."/>
            <person name="Johansen J.R."/>
            <person name="Huntemann M."/>
            <person name="Clum A."/>
            <person name="Foster B."/>
            <person name="Foster B."/>
            <person name="Roux S."/>
            <person name="Palaniappan K."/>
            <person name="Varghese N."/>
            <person name="Mukherjee S."/>
            <person name="Reddy T.B.K."/>
            <person name="Daum C."/>
            <person name="Copeland A."/>
            <person name="Chen I.A."/>
            <person name="Ivanova N.N."/>
            <person name="Kyrpides N.C."/>
            <person name="Shapiro N."/>
            <person name="Eloe-Fadrosh E.A."/>
            <person name="Pietrasiak N."/>
        </authorList>
    </citation>
    <scope>NUCLEOTIDE SEQUENCE</scope>
    <source>
        <strain evidence="3">JT2-VF2</strain>
    </source>
</reference>
<evidence type="ECO:0000256" key="1">
    <source>
        <dbReference type="ARBA" id="ARBA00023002"/>
    </source>
</evidence>
<protein>
    <submittedName>
        <fullName evidence="3">NAD(P)-binding domain-containing protein</fullName>
    </submittedName>
</protein>
<organism evidence="3 4">
    <name type="scientific">Mojavia pulchra JT2-VF2</name>
    <dbReference type="NCBI Taxonomy" id="287848"/>
    <lineage>
        <taxon>Bacteria</taxon>
        <taxon>Bacillati</taxon>
        <taxon>Cyanobacteriota</taxon>
        <taxon>Cyanophyceae</taxon>
        <taxon>Nostocales</taxon>
        <taxon>Nostocaceae</taxon>
    </lineage>
</organism>
<name>A0A951Q7B7_9NOST</name>
<evidence type="ECO:0000313" key="4">
    <source>
        <dbReference type="Proteomes" id="UP000715781"/>
    </source>
</evidence>
<dbReference type="Proteomes" id="UP000715781">
    <property type="component" value="Unassembled WGS sequence"/>
</dbReference>
<dbReference type="InterPro" id="IPR051267">
    <property type="entry name" value="STEAP_metalloreductase"/>
</dbReference>
<dbReference type="EMBL" id="JAHHHN010000054">
    <property type="protein sequence ID" value="MBW4565977.1"/>
    <property type="molecule type" value="Genomic_DNA"/>
</dbReference>
<gene>
    <name evidence="3" type="ORF">KME32_33855</name>
</gene>
<sequence length="226" mass="24337">MKIGIIGSGNMGRSLGLLWAEQGHEVFFGTRTQEKGQSVAAFVANGTQGGTNDEAAIFGDVLLYTVRGVNPAEVLSSIEMMSGKILIDCNNFEIPQGFAFSPIVQSLAEKLALEVPNARVVKAFNTMAQEVFELAPSPLKDYQVSVFVCADDIQARKTVMQLAQDIGFAAVDCGELRHARLVEGLGNFIRFMIIGQLQNPYATISVNILPAASEQRLGGRQPSNLS</sequence>
<dbReference type="SUPFAM" id="SSF51735">
    <property type="entry name" value="NAD(P)-binding Rossmann-fold domains"/>
    <property type="match status" value="1"/>
</dbReference>
<feature type="domain" description="Pyrroline-5-carboxylate reductase catalytic N-terminal" evidence="2">
    <location>
        <begin position="2"/>
        <end position="91"/>
    </location>
</feature>
<comment type="caution">
    <text evidence="3">The sequence shown here is derived from an EMBL/GenBank/DDBJ whole genome shotgun (WGS) entry which is preliminary data.</text>
</comment>
<dbReference type="Gene3D" id="3.40.50.720">
    <property type="entry name" value="NAD(P)-binding Rossmann-like Domain"/>
    <property type="match status" value="1"/>
</dbReference>
<reference evidence="3" key="1">
    <citation type="submission" date="2021-05" db="EMBL/GenBank/DDBJ databases">
        <authorList>
            <person name="Pietrasiak N."/>
            <person name="Ward R."/>
            <person name="Stajich J.E."/>
            <person name="Kurbessoian T."/>
        </authorList>
    </citation>
    <scope>NUCLEOTIDE SEQUENCE</scope>
    <source>
        <strain evidence="3">JT2-VF2</strain>
    </source>
</reference>
<dbReference type="AlphaFoldDB" id="A0A951Q7B7"/>
<proteinExistence type="predicted"/>
<dbReference type="PANTHER" id="PTHR14239">
    <property type="entry name" value="DUDULIN-RELATED"/>
    <property type="match status" value="1"/>
</dbReference>
<dbReference type="Pfam" id="PF03807">
    <property type="entry name" value="F420_oxidored"/>
    <property type="match status" value="1"/>
</dbReference>